<evidence type="ECO:0000256" key="5">
    <source>
        <dbReference type="SAM" id="Coils"/>
    </source>
</evidence>
<evidence type="ECO:0000256" key="6">
    <source>
        <dbReference type="SAM" id="MobiDB-lite"/>
    </source>
</evidence>
<proteinExistence type="predicted"/>
<evidence type="ECO:0000259" key="8">
    <source>
        <dbReference type="PROSITE" id="PS51469"/>
    </source>
</evidence>
<evidence type="ECO:0000256" key="3">
    <source>
        <dbReference type="ARBA" id="ARBA00022989"/>
    </source>
</evidence>
<keyword evidence="10" id="KW-1185">Reference proteome</keyword>
<evidence type="ECO:0000256" key="7">
    <source>
        <dbReference type="SAM" id="Phobius"/>
    </source>
</evidence>
<feature type="compositionally biased region" description="Basic and acidic residues" evidence="6">
    <location>
        <begin position="26"/>
        <end position="44"/>
    </location>
</feature>
<evidence type="ECO:0000256" key="2">
    <source>
        <dbReference type="ARBA" id="ARBA00022692"/>
    </source>
</evidence>
<organism evidence="9 10">
    <name type="scientific">Dactylonectria macrodidyma</name>
    <dbReference type="NCBI Taxonomy" id="307937"/>
    <lineage>
        <taxon>Eukaryota</taxon>
        <taxon>Fungi</taxon>
        <taxon>Dikarya</taxon>
        <taxon>Ascomycota</taxon>
        <taxon>Pezizomycotina</taxon>
        <taxon>Sordariomycetes</taxon>
        <taxon>Hypocreomycetidae</taxon>
        <taxon>Hypocreales</taxon>
        <taxon>Nectriaceae</taxon>
        <taxon>Dactylonectria</taxon>
    </lineage>
</organism>
<feature type="region of interest" description="Disordered" evidence="6">
    <location>
        <begin position="457"/>
        <end position="477"/>
    </location>
</feature>
<dbReference type="AlphaFoldDB" id="A0A9P9ESS1"/>
<keyword evidence="3 7" id="KW-1133">Transmembrane helix</keyword>
<comment type="subcellular location">
    <subcellularLocation>
        <location evidence="1">Membrane</location>
    </subcellularLocation>
</comment>
<dbReference type="PANTHER" id="PTHR12911">
    <property type="entry name" value="SAD1/UNC-84-LIKE PROTEIN-RELATED"/>
    <property type="match status" value="1"/>
</dbReference>
<name>A0A9P9ESS1_9HYPO</name>
<feature type="coiled-coil region" evidence="5">
    <location>
        <begin position="404"/>
        <end position="433"/>
    </location>
</feature>
<dbReference type="InterPro" id="IPR045119">
    <property type="entry name" value="SUN1-5"/>
</dbReference>
<dbReference type="InterPro" id="IPR012919">
    <property type="entry name" value="SUN_dom"/>
</dbReference>
<feature type="compositionally biased region" description="Polar residues" evidence="6">
    <location>
        <begin position="57"/>
        <end position="67"/>
    </location>
</feature>
<feature type="compositionally biased region" description="Acidic residues" evidence="6">
    <location>
        <begin position="459"/>
        <end position="474"/>
    </location>
</feature>
<dbReference type="Gene3D" id="2.60.120.260">
    <property type="entry name" value="Galactose-binding domain-like"/>
    <property type="match status" value="1"/>
</dbReference>
<keyword evidence="2 7" id="KW-0812">Transmembrane</keyword>
<evidence type="ECO:0000313" key="10">
    <source>
        <dbReference type="Proteomes" id="UP000738349"/>
    </source>
</evidence>
<gene>
    <name evidence="9" type="ORF">EDB81DRAFT_506550</name>
</gene>
<dbReference type="Proteomes" id="UP000738349">
    <property type="component" value="Unassembled WGS sequence"/>
</dbReference>
<evidence type="ECO:0000256" key="4">
    <source>
        <dbReference type="ARBA" id="ARBA00023136"/>
    </source>
</evidence>
<dbReference type="OrthoDB" id="342281at2759"/>
<evidence type="ECO:0000313" key="9">
    <source>
        <dbReference type="EMBL" id="KAH7143765.1"/>
    </source>
</evidence>
<dbReference type="GO" id="GO:0043495">
    <property type="term" value="F:protein-membrane adaptor activity"/>
    <property type="evidence" value="ECO:0007669"/>
    <property type="project" value="TreeGrafter"/>
</dbReference>
<protein>
    <submittedName>
        <fullName evidence="9">Spindle pole body-associated protein sad1</fullName>
    </submittedName>
</protein>
<feature type="compositionally biased region" description="Polar residues" evidence="6">
    <location>
        <begin position="279"/>
        <end position="297"/>
    </location>
</feature>
<feature type="region of interest" description="Disordered" evidence="6">
    <location>
        <begin position="177"/>
        <end position="365"/>
    </location>
</feature>
<reference evidence="9" key="1">
    <citation type="journal article" date="2021" name="Nat. Commun.">
        <title>Genetic determinants of endophytism in the Arabidopsis root mycobiome.</title>
        <authorList>
            <person name="Mesny F."/>
            <person name="Miyauchi S."/>
            <person name="Thiergart T."/>
            <person name="Pickel B."/>
            <person name="Atanasova L."/>
            <person name="Karlsson M."/>
            <person name="Huettel B."/>
            <person name="Barry K.W."/>
            <person name="Haridas S."/>
            <person name="Chen C."/>
            <person name="Bauer D."/>
            <person name="Andreopoulos W."/>
            <person name="Pangilinan J."/>
            <person name="LaButti K."/>
            <person name="Riley R."/>
            <person name="Lipzen A."/>
            <person name="Clum A."/>
            <person name="Drula E."/>
            <person name="Henrissat B."/>
            <person name="Kohler A."/>
            <person name="Grigoriev I.V."/>
            <person name="Martin F.M."/>
            <person name="Hacquard S."/>
        </authorList>
    </citation>
    <scope>NUCLEOTIDE SEQUENCE</scope>
    <source>
        <strain evidence="9">MPI-CAGE-AT-0147</strain>
    </source>
</reference>
<feature type="transmembrane region" description="Helical" evidence="7">
    <location>
        <begin position="527"/>
        <end position="551"/>
    </location>
</feature>
<feature type="compositionally biased region" description="Acidic residues" evidence="6">
    <location>
        <begin position="257"/>
        <end position="269"/>
    </location>
</feature>
<comment type="caution">
    <text evidence="9">The sequence shown here is derived from an EMBL/GenBank/DDBJ whole genome shotgun (WGS) entry which is preliminary data.</text>
</comment>
<dbReference type="GO" id="GO:0034993">
    <property type="term" value="C:meiotic nuclear membrane microtubule tethering complex"/>
    <property type="evidence" value="ECO:0007669"/>
    <property type="project" value="TreeGrafter"/>
</dbReference>
<sequence>MPPRSTTTRRSARVSSRELSQGPSREPSRGPSREPDAETPHDRVQGLVRPQLPALTGTPSSRRQLSYGSAVEPLRRSGGGLQRFDIGDAVNQALQTPDDDEVFVRPQLPKRTQRAAPADDEDELAAGDSRTKSLKPGALQRGPATVLNPPGYIYTGSDADSMRSFALESDFYSEAAIASIDGSTPVPETRQPARRSARQPPQSTLNKVTEEQVQEPSPKKSAPRASPARKAKPGRPGVSQQVGRAQPEQKPAPVESSGEEEEHEDEDERETLSAPLLSHRQTNTPAPSRMRQTSARPTKSRKVAAADQADAEPEREEQAQHRPTRATGNDPFAQTITGPSKAKANKAKFTTAQPSTQSWQRTAGGGGRGLFEQAAELNKKKTSFSNETYPADAWERDTAIQRDIQAAEEQVAREMEEAALERQRAERREIRRQQWLWLMSIWPIPLLRRLFGVRPPRDADEDEDEDEELDDDDTTAPTDWQRLLHPMTYVQSLIWLADKIMDHLVGLIDRLSGIDFHARIPRPGATFTWVVVSIIGLVLGVLFGPAMFAGLNAASSSIGMPRLGSIQWSDVASMPGKVGDIVPSISWPSWSFGHSKSDWDDLSDLWESDDDKAHEKADKMLERYKNDLASLKKATKIHQASLEKLKTVIPKVVRMELKNGKPVPTEEFWHALRNLIHQDDGFLTLEKKNGGYEFTSEQQWQAIVGRLNKDPTFASKLNASVLGLENRLDSKMSGVWDAWVKNNEEKITQLIGPALDKIKSAGSGREFDERLSRIVKEQLQGDEAREIVVTRKEFIQHLQNEFAAHRTEIRAEINALQPQLQELRESIRTATENTPDGVTKAELATLVNSLVLKTIADMNLEAMAKGKIHFHWDAELKNQVNYFGVGAGATIDAKITASTYDPLEKGMISEDSYKKGIRGAHPYPPIAALNPWQDEGDCWCAARDLNHRGNPHGAALSVQLAHHIVPRHVVVEHILPGATTDPDARPRQIEVYAHIADSTVRDRVHDFAATHFPDNADDWDMQAANYGTAFVKIGQFVYEGAELHDGVYVHRLHSDLAELDAETDQVVVRAISNYGAKTHTCFYRVRLFGERRPKV</sequence>
<accession>A0A9P9ESS1</accession>
<dbReference type="PROSITE" id="PS51469">
    <property type="entry name" value="SUN"/>
    <property type="match status" value="1"/>
</dbReference>
<feature type="domain" description="SUN" evidence="8">
    <location>
        <begin position="888"/>
        <end position="1092"/>
    </location>
</feature>
<dbReference type="PANTHER" id="PTHR12911:SF8">
    <property type="entry name" value="KLAROID PROTEIN-RELATED"/>
    <property type="match status" value="1"/>
</dbReference>
<keyword evidence="4 7" id="KW-0472">Membrane</keyword>
<keyword evidence="5" id="KW-0175">Coiled coil</keyword>
<evidence type="ECO:0000256" key="1">
    <source>
        <dbReference type="ARBA" id="ARBA00004370"/>
    </source>
</evidence>
<dbReference type="EMBL" id="JAGMUV010000009">
    <property type="protein sequence ID" value="KAH7143765.1"/>
    <property type="molecule type" value="Genomic_DNA"/>
</dbReference>
<feature type="region of interest" description="Disordered" evidence="6">
    <location>
        <begin position="95"/>
        <end position="158"/>
    </location>
</feature>
<feature type="region of interest" description="Disordered" evidence="6">
    <location>
        <begin position="1"/>
        <end position="83"/>
    </location>
</feature>